<dbReference type="AlphaFoldDB" id="A0A1G6XY55"/>
<dbReference type="SUPFAM" id="SSF56281">
    <property type="entry name" value="Metallo-hydrolase/oxidoreductase"/>
    <property type="match status" value="1"/>
</dbReference>
<dbReference type="PANTHER" id="PTHR43546">
    <property type="entry name" value="UPF0173 METAL-DEPENDENT HYDROLASE MJ1163-RELATED"/>
    <property type="match status" value="1"/>
</dbReference>
<accession>A0A1G6XY55</accession>
<sequence>MRLTWLGHASWRLETETAVILIDPWLTDNPVFPAEKRQEAVKGATHILITHGHFDHASETVDLAKELGIPVAGIFDLMGYWEQRHGIEVIGFNKGGTVDLGGAKVTMVNATHSSSMAGDHGAPVYAGHESGYMIEGDGKTLYFSGDTDIMADMEWMGDLHKPSIGLLCVGGHFTMDPARAAYAAKRWFDFDTVICSHYLTFDFLKPDLAPLKSLDAKLVEPKVMAPFEV</sequence>
<dbReference type="Pfam" id="PF13483">
    <property type="entry name" value="Lactamase_B_3"/>
    <property type="match status" value="1"/>
</dbReference>
<dbReference type="EMBL" id="FNAH01000002">
    <property type="protein sequence ID" value="SDD83128.1"/>
    <property type="molecule type" value="Genomic_DNA"/>
</dbReference>
<dbReference type="Proteomes" id="UP000199344">
    <property type="component" value="Unassembled WGS sequence"/>
</dbReference>
<dbReference type="InterPro" id="IPR001279">
    <property type="entry name" value="Metallo-B-lactamas"/>
</dbReference>
<dbReference type="SMART" id="SM00849">
    <property type="entry name" value="Lactamase_B"/>
    <property type="match status" value="1"/>
</dbReference>
<feature type="domain" description="Metallo-beta-lactamase" evidence="1">
    <location>
        <begin position="7"/>
        <end position="197"/>
    </location>
</feature>
<gene>
    <name evidence="2" type="ORF">SAMN05421538_102535</name>
</gene>
<dbReference type="InterPro" id="IPR036866">
    <property type="entry name" value="RibonucZ/Hydroxyglut_hydro"/>
</dbReference>
<evidence type="ECO:0000313" key="3">
    <source>
        <dbReference type="Proteomes" id="UP000199344"/>
    </source>
</evidence>
<dbReference type="Gene3D" id="3.60.15.10">
    <property type="entry name" value="Ribonuclease Z/Hydroxyacylglutathione hydrolase-like"/>
    <property type="match status" value="1"/>
</dbReference>
<evidence type="ECO:0000313" key="2">
    <source>
        <dbReference type="EMBL" id="SDD83128.1"/>
    </source>
</evidence>
<dbReference type="PANTHER" id="PTHR43546:SF3">
    <property type="entry name" value="UPF0173 METAL-DEPENDENT HYDROLASE MJ1163"/>
    <property type="match status" value="1"/>
</dbReference>
<name>A0A1G6XY55_9RHOB</name>
<organism evidence="2 3">
    <name type="scientific">Paracoccus isoporae</name>
    <dbReference type="NCBI Taxonomy" id="591205"/>
    <lineage>
        <taxon>Bacteria</taxon>
        <taxon>Pseudomonadati</taxon>
        <taxon>Pseudomonadota</taxon>
        <taxon>Alphaproteobacteria</taxon>
        <taxon>Rhodobacterales</taxon>
        <taxon>Paracoccaceae</taxon>
        <taxon>Paracoccus</taxon>
    </lineage>
</organism>
<dbReference type="RefSeq" id="WP_090521813.1">
    <property type="nucleotide sequence ID" value="NZ_FNAH01000002.1"/>
</dbReference>
<dbReference type="NCBIfam" id="NF001911">
    <property type="entry name" value="PRK00685.1"/>
    <property type="match status" value="1"/>
</dbReference>
<evidence type="ECO:0000259" key="1">
    <source>
        <dbReference type="SMART" id="SM00849"/>
    </source>
</evidence>
<protein>
    <submittedName>
        <fullName evidence="2">L-ascorbate metabolism protein UlaG, beta-lactamase superfamily</fullName>
    </submittedName>
</protein>
<dbReference type="InterPro" id="IPR050114">
    <property type="entry name" value="UPF0173_UPF0282_UlaG_hydrolase"/>
</dbReference>
<proteinExistence type="predicted"/>
<dbReference type="OrthoDB" id="9789133at2"/>
<reference evidence="2 3" key="1">
    <citation type="submission" date="2016-10" db="EMBL/GenBank/DDBJ databases">
        <authorList>
            <person name="de Groot N.N."/>
        </authorList>
    </citation>
    <scope>NUCLEOTIDE SEQUENCE [LARGE SCALE GENOMIC DNA]</scope>
    <source>
        <strain evidence="2 3">DSM 22220</strain>
    </source>
</reference>
<dbReference type="STRING" id="591205.SAMN05421538_102535"/>
<keyword evidence="3" id="KW-1185">Reference proteome</keyword>